<comment type="caution">
    <text evidence="2">The sequence shown here is derived from an EMBL/GenBank/DDBJ whole genome shotgun (WGS) entry which is preliminary data.</text>
</comment>
<accession>A0A7Y7WEN4</accession>
<feature type="transmembrane region" description="Helical" evidence="1">
    <location>
        <begin position="825"/>
        <end position="849"/>
    </location>
</feature>
<dbReference type="Proteomes" id="UP000582981">
    <property type="component" value="Unassembled WGS sequence"/>
</dbReference>
<feature type="transmembrane region" description="Helical" evidence="1">
    <location>
        <begin position="855"/>
        <end position="878"/>
    </location>
</feature>
<protein>
    <submittedName>
        <fullName evidence="2">Uncharacterized protein</fullName>
    </submittedName>
</protein>
<name>A0A7Y7WEN4_9PSED</name>
<keyword evidence="1" id="KW-0472">Membrane</keyword>
<evidence type="ECO:0000256" key="1">
    <source>
        <dbReference type="SAM" id="Phobius"/>
    </source>
</evidence>
<sequence length="1245" mass="137986">MSEESRAEYTELKSTLIKAPAAEEHRVNFVLTQDFTTQVSLEGGDFRRKKEELGFLHGLLSLYQVGVAQARIRALRGVLLTSAVVSATKNSRRKRAVGHSLNLLVGDDVADIRLYQLIASQSVTDRASMQLLSTYYRRWKGRIKTRKNFIDFLSAINLRSIPLEHFTGLHQLIALREHSLAQTLLSLPNVNSAEWRRVLLSVHEEFTTVRGRILAGVLSPGSRPYLTWDAAYTLSNSRLLIGYASSAAEGVPFDGVVNVIGHGVDIESRVLGGAEKVANWLYSNLLVTYAEAGLKKLKVVNFQSCHISQSLATHITLLLLEKALPHFETDKIPNVLVVSSPTASLVLTAEPPLGRLSSRWQAQYLVFPGHVLRAFRYLINTYPNIQLAVKEHFEWPGHDPDLSNPSFVEYLRSTNVLKVSRISPIASSDLETVSLRYLRGVVAEYFNVRQRGVDEYTRLISEHFPESVDAIRSLVTVASIAEGAQLLPVGEVNTIRKVVAFLASLKQARARLDFVGGYHLYTNTKLKFLIDPYDPVGPLKIRSFTDVIFRLCGSPVPSNETNYQLAYKKMFLLDKQDYFEMTSINIDAAAREFFKNIPHVEFTPAVFHSFQEASPRSNTIVVDTALRQGLVGSEQFGVSTRDLRAVFESGEETRILPAIDQLENSLKRKKALLQDSTSLRSLQETQENLGRAKTAIEKKQLPPVVLKTTARVAAGSSRLLGAFGVFVDFRTQPFHLDFSSVKSGLFTTSDSLAVVKGVFDFTTDIGPVLALRLASSASRALWQPRLDQLFFKMNKVLLPLDVLFTAVSLYRNVEGARLARTAEEQALYITMTVIDGASFGVSLAAFILIGVPGVGVALILVGMALAVVNILLNAIVSLSHLENYRWDEKVGLFFSNLFGASTLPGILTQQQMRQAADQLFEGNADHTQGAISSGLQEEGIDLLLTPMINDADDNDQTNRLKDIGMVSQDTSVRQQPRGYTLSPLGLSPDDLTSWADAKDKEKTEQARKGWYLRRREARRGRERKLMVTMPSTPSTRLQVLDFGPLPTILLFGATPHLLLEANPFGWAAGESPQAQALNKYQVRLHPETAYTLQFKKSVLTSKDFDSNFGSRTELVVPEGAFQRLPQVSLDLSGQGDARQTLAELDLSLSSLEVVKFKDKSTFRLDLVSADGHSACALEQVVRTVQLPAYIQFKSGETHPVMAVLGEGSRVTLRNSTGRSLLLLRREVRRCEIEIQAPVSGFAVSV</sequence>
<evidence type="ECO:0000313" key="3">
    <source>
        <dbReference type="Proteomes" id="UP000582981"/>
    </source>
</evidence>
<gene>
    <name evidence="2" type="ORF">HX829_16295</name>
</gene>
<evidence type="ECO:0000313" key="2">
    <source>
        <dbReference type="EMBL" id="NWB48050.1"/>
    </source>
</evidence>
<keyword evidence="1" id="KW-0812">Transmembrane</keyword>
<organism evidence="2 3">
    <name type="scientific">Pseudomonas gingeri</name>
    <dbReference type="NCBI Taxonomy" id="117681"/>
    <lineage>
        <taxon>Bacteria</taxon>
        <taxon>Pseudomonadati</taxon>
        <taxon>Pseudomonadota</taxon>
        <taxon>Gammaproteobacteria</taxon>
        <taxon>Pseudomonadales</taxon>
        <taxon>Pseudomonadaceae</taxon>
        <taxon>Pseudomonas</taxon>
    </lineage>
</organism>
<reference evidence="2 3" key="1">
    <citation type="submission" date="2020-04" db="EMBL/GenBank/DDBJ databases">
        <title>Molecular characterization of pseudomonads from Agaricus bisporus reveal novel blotch 2 pathogens in Western Europe.</title>
        <authorList>
            <person name="Taparia T."/>
            <person name="Krijger M."/>
            <person name="Haynes E."/>
            <person name="Elpinstone J.G."/>
            <person name="Noble R."/>
            <person name="Van Der Wolf J."/>
        </authorList>
    </citation>
    <scope>NUCLEOTIDE SEQUENCE [LARGE SCALE GENOMIC DNA]</scope>
    <source>
        <strain evidence="2 3">F1001</strain>
    </source>
</reference>
<dbReference type="EMBL" id="JACAPU010000018">
    <property type="protein sequence ID" value="NWB48050.1"/>
    <property type="molecule type" value="Genomic_DNA"/>
</dbReference>
<proteinExistence type="predicted"/>
<dbReference type="AlphaFoldDB" id="A0A7Y7WEN4"/>
<keyword evidence="1" id="KW-1133">Transmembrane helix</keyword>